<evidence type="ECO:0000256" key="4">
    <source>
        <dbReference type="ARBA" id="ARBA00022763"/>
    </source>
</evidence>
<evidence type="ECO:0000256" key="8">
    <source>
        <dbReference type="ARBA" id="ARBA00023204"/>
    </source>
</evidence>
<dbReference type="Pfam" id="PF05181">
    <property type="entry name" value="XPA_C"/>
    <property type="match status" value="1"/>
</dbReference>
<name>A0A5J5EIW6_9PEZI</name>
<dbReference type="EMBL" id="VXIS01000296">
    <property type="protein sequence ID" value="KAA8894969.1"/>
    <property type="molecule type" value="Genomic_DNA"/>
</dbReference>
<keyword evidence="9" id="KW-0539">Nucleus</keyword>
<dbReference type="GO" id="GO:0003684">
    <property type="term" value="F:damaged DNA binding"/>
    <property type="evidence" value="ECO:0007669"/>
    <property type="project" value="InterPro"/>
</dbReference>
<dbReference type="FunCoup" id="A0A5J5EIW6">
    <property type="interactions" value="85"/>
</dbReference>
<proteinExistence type="inferred from homology"/>
<evidence type="ECO:0000313" key="14">
    <source>
        <dbReference type="Proteomes" id="UP000326924"/>
    </source>
</evidence>
<evidence type="ECO:0000256" key="1">
    <source>
        <dbReference type="ARBA" id="ARBA00004123"/>
    </source>
</evidence>
<dbReference type="Proteomes" id="UP000326924">
    <property type="component" value="Unassembled WGS sequence"/>
</dbReference>
<dbReference type="GO" id="GO:0070914">
    <property type="term" value="P:UV-damage excision repair"/>
    <property type="evidence" value="ECO:0007669"/>
    <property type="project" value="TreeGrafter"/>
</dbReference>
<evidence type="ECO:0000313" key="13">
    <source>
        <dbReference type="EMBL" id="KAA8894969.1"/>
    </source>
</evidence>
<feature type="region of interest" description="Disordered" evidence="11">
    <location>
        <begin position="1"/>
        <end position="87"/>
    </location>
</feature>
<feature type="compositionally biased region" description="Low complexity" evidence="11">
    <location>
        <begin position="7"/>
        <end position="17"/>
    </location>
</feature>
<evidence type="ECO:0000256" key="6">
    <source>
        <dbReference type="ARBA" id="ARBA00022833"/>
    </source>
</evidence>
<dbReference type="Gene3D" id="3.90.530.10">
    <property type="entry name" value="XPA C-terminal domain"/>
    <property type="match status" value="1"/>
</dbReference>
<dbReference type="InParanoid" id="A0A5J5EIW6"/>
<dbReference type="InterPro" id="IPR000465">
    <property type="entry name" value="XPA/RAD14"/>
</dbReference>
<keyword evidence="8" id="KW-0234">DNA repair</keyword>
<evidence type="ECO:0000256" key="9">
    <source>
        <dbReference type="ARBA" id="ARBA00023242"/>
    </source>
</evidence>
<dbReference type="GO" id="GO:1901255">
    <property type="term" value="P:nucleotide-excision repair involved in interstrand cross-link repair"/>
    <property type="evidence" value="ECO:0007669"/>
    <property type="project" value="TreeGrafter"/>
</dbReference>
<dbReference type="InterPro" id="IPR009061">
    <property type="entry name" value="DNA-bd_dom_put_sf"/>
</dbReference>
<comment type="similarity">
    <text evidence="2">Belongs to the XPA family.</text>
</comment>
<dbReference type="SUPFAM" id="SSF46955">
    <property type="entry name" value="Putative DNA-binding domain"/>
    <property type="match status" value="1"/>
</dbReference>
<keyword evidence="6" id="KW-0862">Zinc</keyword>
<dbReference type="PANTHER" id="PTHR10142">
    <property type="entry name" value="DNA REPAIR PROTEIN COMPLEMENTING XP-A CELLS"/>
    <property type="match status" value="1"/>
</dbReference>
<accession>A0A5J5EIW6</accession>
<gene>
    <name evidence="13" type="ORF">FN846DRAFT_366121</name>
</gene>
<dbReference type="GO" id="GO:0006284">
    <property type="term" value="P:base-excision repair"/>
    <property type="evidence" value="ECO:0007669"/>
    <property type="project" value="TreeGrafter"/>
</dbReference>
<keyword evidence="14" id="KW-1185">Reference proteome</keyword>
<dbReference type="OrthoDB" id="5368863at2759"/>
<feature type="domain" description="XPA C-terminal" evidence="12">
    <location>
        <begin position="203"/>
        <end position="253"/>
    </location>
</feature>
<keyword evidence="7" id="KW-0238">DNA-binding</keyword>
<feature type="compositionally biased region" description="Basic and acidic residues" evidence="11">
    <location>
        <begin position="26"/>
        <end position="44"/>
    </location>
</feature>
<protein>
    <recommendedName>
        <fullName evidence="10">DNA repair protein RAD14</fullName>
    </recommendedName>
</protein>
<evidence type="ECO:0000256" key="3">
    <source>
        <dbReference type="ARBA" id="ARBA00022723"/>
    </source>
</evidence>
<evidence type="ECO:0000256" key="2">
    <source>
        <dbReference type="ARBA" id="ARBA00005548"/>
    </source>
</evidence>
<organism evidence="13 14">
    <name type="scientific">Sphaerosporella brunnea</name>
    <dbReference type="NCBI Taxonomy" id="1250544"/>
    <lineage>
        <taxon>Eukaryota</taxon>
        <taxon>Fungi</taxon>
        <taxon>Dikarya</taxon>
        <taxon>Ascomycota</taxon>
        <taxon>Pezizomycotina</taxon>
        <taxon>Pezizomycetes</taxon>
        <taxon>Pezizales</taxon>
        <taxon>Pyronemataceae</taxon>
        <taxon>Sphaerosporella</taxon>
    </lineage>
</organism>
<dbReference type="InterPro" id="IPR037129">
    <property type="entry name" value="XPA_sf"/>
</dbReference>
<dbReference type="InterPro" id="IPR022656">
    <property type="entry name" value="XPA_C"/>
</dbReference>
<evidence type="ECO:0000256" key="10">
    <source>
        <dbReference type="ARBA" id="ARBA00072989"/>
    </source>
</evidence>
<dbReference type="GO" id="GO:0000715">
    <property type="term" value="P:nucleotide-excision repair, DNA damage recognition"/>
    <property type="evidence" value="ECO:0007669"/>
    <property type="project" value="TreeGrafter"/>
</dbReference>
<keyword evidence="4" id="KW-0227">DNA damage</keyword>
<dbReference type="PANTHER" id="PTHR10142:SF0">
    <property type="entry name" value="DNA REPAIR PROTEIN COMPLEMENTING XP-A CELLS"/>
    <property type="match status" value="1"/>
</dbReference>
<evidence type="ECO:0000259" key="12">
    <source>
        <dbReference type="Pfam" id="PF05181"/>
    </source>
</evidence>
<comment type="subcellular location">
    <subcellularLocation>
        <location evidence="1">Nucleus</location>
    </subcellularLocation>
</comment>
<dbReference type="AlphaFoldDB" id="A0A5J5EIW6"/>
<evidence type="ECO:0000256" key="11">
    <source>
        <dbReference type="SAM" id="MobiDB-lite"/>
    </source>
</evidence>
<keyword evidence="3" id="KW-0479">Metal-binding</keyword>
<dbReference type="FunFam" id="3.90.530.10:FF:000003">
    <property type="entry name" value="Dna repair rad14 protein"/>
    <property type="match status" value="1"/>
</dbReference>
<reference evidence="13 14" key="1">
    <citation type="submission" date="2019-09" db="EMBL/GenBank/DDBJ databases">
        <title>Draft genome of the ectomycorrhizal ascomycete Sphaerosporella brunnea.</title>
        <authorList>
            <consortium name="DOE Joint Genome Institute"/>
            <person name="Benucci G.M."/>
            <person name="Marozzi G."/>
            <person name="Antonielli L."/>
            <person name="Sanchez S."/>
            <person name="Marco P."/>
            <person name="Wang X."/>
            <person name="Falini L.B."/>
            <person name="Barry K."/>
            <person name="Haridas S."/>
            <person name="Lipzen A."/>
            <person name="Labutti K."/>
            <person name="Grigoriev I.V."/>
            <person name="Murat C."/>
            <person name="Martin F."/>
            <person name="Albertini E."/>
            <person name="Donnini D."/>
            <person name="Bonito G."/>
        </authorList>
    </citation>
    <scope>NUCLEOTIDE SEQUENCE [LARGE SCALE GENOMIC DNA]</scope>
    <source>
        <strain evidence="13 14">Sb_GMNB300</strain>
    </source>
</reference>
<dbReference type="NCBIfam" id="TIGR00598">
    <property type="entry name" value="rad14"/>
    <property type="match status" value="1"/>
</dbReference>
<dbReference type="GO" id="GO:0000110">
    <property type="term" value="C:nucleotide-excision repair factor 1 complex"/>
    <property type="evidence" value="ECO:0007669"/>
    <property type="project" value="TreeGrafter"/>
</dbReference>
<sequence>MASNDRPSTPSPSVAAAPKPPLTPEQIRRIETNRLKAKAIRDAIARGSEPLSSQAAAAAPQNQNDKKRPYSAVSSNSRKGGEGRETLRPARKFAKYVEYDLSKMTDTKGGFLTSDDDPHSVLAAENLADKPPGMTFEEWARHQKRLKLQQEKKGAFEPAITALGETEEDKTCWECKAKEIDWKWRDVFGCRVCERCKKEKPEKYSLLTKTEAREDYLLTDPELKDEELLPHLEQPNPHKSTWSNMMLYLKYQVEEFAQKKWGSFEAMDAEFEKRTAEKKRRNEAKFKTKLRELKKRTRVDAWKRERAKGGESTKHEHVWGALVVNGETGETVKTCEECGFELEEFVI</sequence>
<keyword evidence="5" id="KW-0863">Zinc-finger</keyword>
<evidence type="ECO:0000256" key="5">
    <source>
        <dbReference type="ARBA" id="ARBA00022771"/>
    </source>
</evidence>
<comment type="caution">
    <text evidence="13">The sequence shown here is derived from an EMBL/GenBank/DDBJ whole genome shotgun (WGS) entry which is preliminary data.</text>
</comment>
<dbReference type="CDD" id="cd21077">
    <property type="entry name" value="DBD_Rad14"/>
    <property type="match status" value="1"/>
</dbReference>
<dbReference type="GO" id="GO:0008270">
    <property type="term" value="F:zinc ion binding"/>
    <property type="evidence" value="ECO:0007669"/>
    <property type="project" value="UniProtKB-KW"/>
</dbReference>
<evidence type="ECO:0000256" key="7">
    <source>
        <dbReference type="ARBA" id="ARBA00023125"/>
    </source>
</evidence>